<dbReference type="EMBL" id="CALTRL010004069">
    <property type="protein sequence ID" value="CAH7682406.1"/>
    <property type="molecule type" value="Genomic_DNA"/>
</dbReference>
<keyword evidence="1" id="KW-0472">Membrane</keyword>
<dbReference type="AlphaFoldDB" id="A0AAV0B7R2"/>
<organism evidence="3 4">
    <name type="scientific">Phakopsora pachyrhizi</name>
    <name type="common">Asian soybean rust disease fungus</name>
    <dbReference type="NCBI Taxonomy" id="170000"/>
    <lineage>
        <taxon>Eukaryota</taxon>
        <taxon>Fungi</taxon>
        <taxon>Dikarya</taxon>
        <taxon>Basidiomycota</taxon>
        <taxon>Pucciniomycotina</taxon>
        <taxon>Pucciniomycetes</taxon>
        <taxon>Pucciniales</taxon>
        <taxon>Phakopsoraceae</taxon>
        <taxon>Phakopsora</taxon>
    </lineage>
</organism>
<feature type="domain" description="Rax2-like C-terminal" evidence="2">
    <location>
        <begin position="164"/>
        <end position="259"/>
    </location>
</feature>
<dbReference type="PANTHER" id="PTHR31778:SF2">
    <property type="entry name" value="BUD SITE SELECTION PROTEIN RAX2"/>
    <property type="match status" value="1"/>
</dbReference>
<dbReference type="InterPro" id="IPR024982">
    <property type="entry name" value="Rax2-like_C"/>
</dbReference>
<gene>
    <name evidence="3" type="ORF">PPACK8108_LOCUS15321</name>
</gene>
<evidence type="ECO:0000259" key="2">
    <source>
        <dbReference type="Pfam" id="PF12768"/>
    </source>
</evidence>
<keyword evidence="1" id="KW-0812">Transmembrane</keyword>
<evidence type="ECO:0000313" key="4">
    <source>
        <dbReference type="Proteomes" id="UP001153365"/>
    </source>
</evidence>
<reference evidence="3" key="1">
    <citation type="submission" date="2022-06" db="EMBL/GenBank/DDBJ databases">
        <authorList>
            <consortium name="SYNGENTA / RWTH Aachen University"/>
        </authorList>
    </citation>
    <scope>NUCLEOTIDE SEQUENCE</scope>
</reference>
<sequence>MKNEQLWATPLSKGQRLPVSHPLETGVSVQSRALHCLKNHHQYPPHHYPHLYAQSQAWSSTDDLGQLFGLRVEALQILSVGLKGLSDELLSQASFELMRFDQLLVLSESVVDEVMVSLLDASNLILPRVYHKPLRPVILLFSYLSFVWALVIGIKFLQDQSLPSFQQLGSLPCRSVCLWSSGSNQWTSLENGLRGVANQVELLGSNLEELVAVGRFQLDLTVGDVSIAHWGFDDQQKSWVGIGNQSTIPRPVRLVTVGGKGNLEVDRFFIGRDLESGLPYSLGIALVIFLL</sequence>
<dbReference type="GO" id="GO:1902929">
    <property type="term" value="C:plasma membrane of growing cell tip"/>
    <property type="evidence" value="ECO:0007669"/>
    <property type="project" value="TreeGrafter"/>
</dbReference>
<accession>A0AAV0B7R2</accession>
<name>A0AAV0B7R2_PHAPC</name>
<dbReference type="PANTHER" id="PTHR31778">
    <property type="entry name" value="BUD SITE SELECTION PROTEIN RAX2"/>
    <property type="match status" value="1"/>
</dbReference>
<keyword evidence="1" id="KW-1133">Transmembrane helix</keyword>
<proteinExistence type="predicted"/>
<feature type="transmembrane region" description="Helical" evidence="1">
    <location>
        <begin position="137"/>
        <end position="157"/>
    </location>
</feature>
<dbReference type="Proteomes" id="UP001153365">
    <property type="component" value="Unassembled WGS sequence"/>
</dbReference>
<evidence type="ECO:0000256" key="1">
    <source>
        <dbReference type="SAM" id="Phobius"/>
    </source>
</evidence>
<protein>
    <recommendedName>
        <fullName evidence="2">Rax2-like C-terminal domain-containing protein</fullName>
    </recommendedName>
</protein>
<evidence type="ECO:0000313" key="3">
    <source>
        <dbReference type="EMBL" id="CAH7682406.1"/>
    </source>
</evidence>
<dbReference type="Pfam" id="PF12768">
    <property type="entry name" value="Rax2"/>
    <property type="match status" value="1"/>
</dbReference>
<comment type="caution">
    <text evidence="3">The sequence shown here is derived from an EMBL/GenBank/DDBJ whole genome shotgun (WGS) entry which is preliminary data.</text>
</comment>
<keyword evidence="4" id="KW-1185">Reference proteome</keyword>